<dbReference type="Proteomes" id="UP000745663">
    <property type="component" value="Unassembled WGS sequence"/>
</dbReference>
<proteinExistence type="predicted"/>
<feature type="compositionally biased region" description="Low complexity" evidence="1">
    <location>
        <begin position="312"/>
        <end position="326"/>
    </location>
</feature>
<dbReference type="InterPro" id="IPR036465">
    <property type="entry name" value="vWFA_dom_sf"/>
</dbReference>
<evidence type="ECO:0000256" key="1">
    <source>
        <dbReference type="SAM" id="MobiDB-lite"/>
    </source>
</evidence>
<feature type="compositionally biased region" description="Low complexity" evidence="1">
    <location>
        <begin position="234"/>
        <end position="258"/>
    </location>
</feature>
<protein>
    <submittedName>
        <fullName evidence="3">VWA domain-containing protein</fullName>
    </submittedName>
</protein>
<dbReference type="EMBL" id="JACOPV010000009">
    <property type="protein sequence ID" value="MBM5458951.1"/>
    <property type="molecule type" value="Genomic_DNA"/>
</dbReference>
<organism evidence="3 4">
    <name type="scientific">Pseudomonas arcuscaelestis</name>
    <dbReference type="NCBI Taxonomy" id="2710591"/>
    <lineage>
        <taxon>Bacteria</taxon>
        <taxon>Pseudomonadati</taxon>
        <taxon>Pseudomonadota</taxon>
        <taxon>Gammaproteobacteria</taxon>
        <taxon>Pseudomonadales</taxon>
        <taxon>Pseudomonadaceae</taxon>
        <taxon>Pseudomonas</taxon>
    </lineage>
</organism>
<evidence type="ECO:0000259" key="2">
    <source>
        <dbReference type="PROSITE" id="PS50234"/>
    </source>
</evidence>
<dbReference type="RefSeq" id="WP_203584869.1">
    <property type="nucleotide sequence ID" value="NZ_JACOPV010000009.1"/>
</dbReference>
<dbReference type="SUPFAM" id="SSF53300">
    <property type="entry name" value="vWA-like"/>
    <property type="match status" value="1"/>
</dbReference>
<gene>
    <name evidence="3" type="ORF">H8F21_15395</name>
</gene>
<feature type="domain" description="VWFA" evidence="2">
    <location>
        <begin position="506"/>
        <end position="672"/>
    </location>
</feature>
<evidence type="ECO:0000313" key="3">
    <source>
        <dbReference type="EMBL" id="MBM5458951.1"/>
    </source>
</evidence>
<dbReference type="Gene3D" id="3.40.50.410">
    <property type="entry name" value="von Willebrand factor, type A domain"/>
    <property type="match status" value="1"/>
</dbReference>
<comment type="caution">
    <text evidence="3">The sequence shown here is derived from an EMBL/GenBank/DDBJ whole genome shotgun (WGS) entry which is preliminary data.</text>
</comment>
<accession>A0ABS2BZA2</accession>
<sequence>MTALMTFSKNAITQGWISFFRVLASNTGIQFVFGANEQPRTDGKRVYLPSLPVTLTVDDLDLIKAFGFHEVGHIQYSDVVFFQAFAAKHGDFARFLLNALDDVYMEYKQTGATREAEIYFRRKARILYERKQFRDGSESVAEAVACYALCYLRIDRWSEYRDPFAVIEANFNKHFGAHADHVRGNLNDILINEFPSVNSTQDAGSLTLRIIAMLKALGDEEEKKDEPKKDDPQGDGQPSSNGDSDSGQGDQGDKPQSGNTDGQKPGEEQGSGAAGNSKPQDGVEPGKDGSQGDSQPQGGGETGDRNCQGEPKSAGSDDAGPGDAPGAQGGAAEGGKEDQTGSSDAANGRSLKEIVDEILNATGLGDKEVFDGGESVGTVSKSVKSGTNPDYKGQSLAPDCVIDGKLDQPPGKEGKGLGGGAGNKEKVDGMTVCPVDVSEAREMEKRMGRKAQVLASKLQGLLMQQEEAESFTTSRGQLGQNHLYRLGLGDVRLFTQSEEIERPTTAVSIVVDLSSSTQDAADKAFAKGEKEQFEAAKAPSTLRSILESVVLLEKVFDQIGCPREVLGFAPKGGELMSMARCFGDNTQTAINRIGGLRKVAGGGHTPIGEAVFHAGRRLLTHEANRKVMFVLTDGAPGNVDKAVEMTRFCESGGVRVVYLVIGKTVKTDWLTEARIPFAVAESSAEVTPALLAEAKRLLM</sequence>
<evidence type="ECO:0000313" key="4">
    <source>
        <dbReference type="Proteomes" id="UP000745663"/>
    </source>
</evidence>
<reference evidence="3 4" key="1">
    <citation type="submission" date="2020-08" db="EMBL/GenBank/DDBJ databases">
        <title>Description of novel Pseudomonas species.</title>
        <authorList>
            <person name="Duman M."/>
            <person name="Mulet M."/>
            <person name="Altun S."/>
            <person name="Saticioglu I.B."/>
            <person name="Lalucat J."/>
            <person name="Garcia-Valdes E."/>
        </authorList>
    </citation>
    <scope>NUCLEOTIDE SEQUENCE [LARGE SCALE GENOMIC DNA]</scope>
    <source>
        <strain evidence="3 4">P66</strain>
    </source>
</reference>
<dbReference type="PROSITE" id="PS50234">
    <property type="entry name" value="VWFA"/>
    <property type="match status" value="1"/>
</dbReference>
<feature type="region of interest" description="Disordered" evidence="1">
    <location>
        <begin position="219"/>
        <end position="349"/>
    </location>
</feature>
<keyword evidence="4" id="KW-1185">Reference proteome</keyword>
<name>A0ABS2BZA2_9PSED</name>
<dbReference type="InterPro" id="IPR002035">
    <property type="entry name" value="VWF_A"/>
</dbReference>